<gene>
    <name evidence="2" type="ORF">POCTA_138.1.T0760012</name>
</gene>
<accession>A0A8S1VXB9</accession>
<sequence>MIPNIYLDQNKYTICGVEIWTPKLVKAPEKLMHKVISTLQNQQQALLEHVNQEERVISLLCSSLAWLQSLTKNSFSSEQSKNLKIVYAYPEENKKIQAEGYLQKTKYRPRIKYYKSESGTAEIKDCDLIFVTHEDLLSCKQESFNNSILIFDNYPSFNMHKSLNKISVKTINNSLVELNKLNNFKSEDTYFLDSQWVELSRNAMEIFKDKLKEPHSDRQKQIKQLLVEQFTNNQQLKKYKKTFNEYANSCQQFLKISNTLKLTSLIDWIKFIEIVQEWDKNKEEYQENYLFVVNQSSKNATLYIYLNYYSQYVLDHLRNLKFQSIIISSKSQFSPQDNFLNKIQIKHKIDQSEYFQTFFIQSKDKYVSLYNTLIELQKNIPNGIVVIFQKKEGITLFKNYCETQTPNNLKEIEKNKILFWGNQKYDQRNFISSQKEGVILFESYEGIQKKSVFKSPNSFQFCNGLILVDMKQPTYYISTLMNVQYFKNRSFNNIIEKVLLQENKNRVLIIFDQDEELQNWMKTCELFQVNCFQDNNPFLFQMIQENFKDSRFNQIQIENEVNYNHVSQNNQQKNLQDYEMEEESDDSSSSQSIHYSIDEEQQ</sequence>
<evidence type="ECO:0000313" key="3">
    <source>
        <dbReference type="Proteomes" id="UP000683925"/>
    </source>
</evidence>
<protein>
    <submittedName>
        <fullName evidence="2">Uncharacterized protein</fullName>
    </submittedName>
</protein>
<name>A0A8S1VXB9_PAROT</name>
<comment type="caution">
    <text evidence="2">The sequence shown here is derived from an EMBL/GenBank/DDBJ whole genome shotgun (WGS) entry which is preliminary data.</text>
</comment>
<proteinExistence type="predicted"/>
<keyword evidence="3" id="KW-1185">Reference proteome</keyword>
<dbReference type="AlphaFoldDB" id="A0A8S1VXB9"/>
<feature type="region of interest" description="Disordered" evidence="1">
    <location>
        <begin position="571"/>
        <end position="602"/>
    </location>
</feature>
<dbReference type="Proteomes" id="UP000683925">
    <property type="component" value="Unassembled WGS sequence"/>
</dbReference>
<evidence type="ECO:0000313" key="2">
    <source>
        <dbReference type="EMBL" id="CAD8180865.1"/>
    </source>
</evidence>
<dbReference type="EMBL" id="CAJJDP010000075">
    <property type="protein sequence ID" value="CAD8180865.1"/>
    <property type="molecule type" value="Genomic_DNA"/>
</dbReference>
<reference evidence="2" key="1">
    <citation type="submission" date="2021-01" db="EMBL/GenBank/DDBJ databases">
        <authorList>
            <consortium name="Genoscope - CEA"/>
            <person name="William W."/>
        </authorList>
    </citation>
    <scope>NUCLEOTIDE SEQUENCE</scope>
</reference>
<evidence type="ECO:0000256" key="1">
    <source>
        <dbReference type="SAM" id="MobiDB-lite"/>
    </source>
</evidence>
<organism evidence="2 3">
    <name type="scientific">Paramecium octaurelia</name>
    <dbReference type="NCBI Taxonomy" id="43137"/>
    <lineage>
        <taxon>Eukaryota</taxon>
        <taxon>Sar</taxon>
        <taxon>Alveolata</taxon>
        <taxon>Ciliophora</taxon>
        <taxon>Intramacronucleata</taxon>
        <taxon>Oligohymenophorea</taxon>
        <taxon>Peniculida</taxon>
        <taxon>Parameciidae</taxon>
        <taxon>Paramecium</taxon>
    </lineage>
</organism>
<dbReference type="OrthoDB" id="309020at2759"/>
<dbReference type="OMA" id="NEYANSC"/>